<dbReference type="AlphaFoldDB" id="A0A512JP27"/>
<evidence type="ECO:0000259" key="1">
    <source>
        <dbReference type="Pfam" id="PF12961"/>
    </source>
</evidence>
<dbReference type="Proteomes" id="UP000321750">
    <property type="component" value="Unassembled WGS sequence"/>
</dbReference>
<dbReference type="EMBL" id="BJZV01000022">
    <property type="protein sequence ID" value="GEP11699.1"/>
    <property type="molecule type" value="Genomic_DNA"/>
</dbReference>
<evidence type="ECO:0000313" key="2">
    <source>
        <dbReference type="EMBL" id="GEP11699.1"/>
    </source>
</evidence>
<protein>
    <recommendedName>
        <fullName evidence="1">DUF3850 domain-containing protein</fullName>
    </recommendedName>
</protein>
<name>A0A512JP27_9HYPH</name>
<dbReference type="InterPro" id="IPR039440">
    <property type="entry name" value="DUF3850"/>
</dbReference>
<dbReference type="RefSeq" id="WP_147048112.1">
    <property type="nucleotide sequence ID" value="NZ_BJZV01000022.1"/>
</dbReference>
<evidence type="ECO:0000313" key="3">
    <source>
        <dbReference type="Proteomes" id="UP000321750"/>
    </source>
</evidence>
<feature type="domain" description="DUF3850" evidence="1">
    <location>
        <begin position="4"/>
        <end position="90"/>
    </location>
</feature>
<dbReference type="SUPFAM" id="SSF88697">
    <property type="entry name" value="PUA domain-like"/>
    <property type="match status" value="1"/>
</dbReference>
<accession>A0A512JP27</accession>
<dbReference type="Gene3D" id="2.30.130.30">
    <property type="entry name" value="Hypothetical protein"/>
    <property type="match status" value="1"/>
</dbReference>
<dbReference type="OrthoDB" id="5465318at2"/>
<dbReference type="InterPro" id="IPR015947">
    <property type="entry name" value="PUA-like_sf"/>
</dbReference>
<keyword evidence="3" id="KW-1185">Reference proteome</keyword>
<organism evidence="2 3">
    <name type="scientific">Methylobacterium gnaphalii</name>
    <dbReference type="NCBI Taxonomy" id="1010610"/>
    <lineage>
        <taxon>Bacteria</taxon>
        <taxon>Pseudomonadati</taxon>
        <taxon>Pseudomonadota</taxon>
        <taxon>Alphaproteobacteria</taxon>
        <taxon>Hyphomicrobiales</taxon>
        <taxon>Methylobacteriaceae</taxon>
        <taxon>Methylobacterium</taxon>
    </lineage>
</organism>
<comment type="caution">
    <text evidence="2">The sequence shown here is derived from an EMBL/GenBank/DDBJ whole genome shotgun (WGS) entry which is preliminary data.</text>
</comment>
<sequence length="99" mass="10937">MGVTHDLKTLPVYFDAVERGEKTFEIRRDDRGFQKGDIVRLGRLHPDGGFCARGGGRTSFFGGAVSLERRISWILTGGQYGLEPGYVILALRPVTEAQP</sequence>
<gene>
    <name evidence="2" type="ORF">MGN01_35440</name>
</gene>
<reference evidence="2 3" key="1">
    <citation type="submission" date="2019-07" db="EMBL/GenBank/DDBJ databases">
        <title>Whole genome shotgun sequence of Methylobacterium gnaphalii NBRC 107716.</title>
        <authorList>
            <person name="Hosoyama A."/>
            <person name="Uohara A."/>
            <person name="Ohji S."/>
            <person name="Ichikawa N."/>
        </authorList>
    </citation>
    <scope>NUCLEOTIDE SEQUENCE [LARGE SCALE GENOMIC DNA]</scope>
    <source>
        <strain evidence="2 3">NBRC 107716</strain>
    </source>
</reference>
<dbReference type="Pfam" id="PF12961">
    <property type="entry name" value="DUF3850"/>
    <property type="match status" value="1"/>
</dbReference>
<proteinExistence type="predicted"/>